<dbReference type="PANTHER" id="PTHR43658">
    <property type="entry name" value="SHORT-CHAIN DEHYDROGENASE/REDUCTASE"/>
    <property type="match status" value="1"/>
</dbReference>
<dbReference type="InterPro" id="IPR036291">
    <property type="entry name" value="NAD(P)-bd_dom_sf"/>
</dbReference>
<dbReference type="GO" id="GO:0016491">
    <property type="term" value="F:oxidoreductase activity"/>
    <property type="evidence" value="ECO:0007669"/>
    <property type="project" value="UniProtKB-KW"/>
</dbReference>
<evidence type="ECO:0000256" key="1">
    <source>
        <dbReference type="ARBA" id="ARBA00023002"/>
    </source>
</evidence>
<dbReference type="PRINTS" id="PR00081">
    <property type="entry name" value="GDHRDH"/>
</dbReference>
<keyword evidence="1" id="KW-0560">Oxidoreductase</keyword>
<proteinExistence type="predicted"/>
<dbReference type="WBParaSite" id="SCUD_0000311701-mRNA-1">
    <property type="protein sequence ID" value="SCUD_0000311701-mRNA-1"/>
    <property type="gene ID" value="SCUD_0000311701"/>
</dbReference>
<evidence type="ECO:0000313" key="3">
    <source>
        <dbReference type="Proteomes" id="UP000279833"/>
    </source>
</evidence>
<dbReference type="InterPro" id="IPR002347">
    <property type="entry name" value="SDR_fam"/>
</dbReference>
<sequence>MVAGDQRLVHTPFVPAGYWSPCAPLVWDPVKAPRIRFSSSQFRKQQPRDEKAGLSAIVTGGSSGLGLATTKKLIAEGCNVLVCDLQKSPVLSELGSNCVYCETDVGSESDAIKAVDLAKKNFSKLHILVNCAGSAVACKTFNIRRRQPHPLDLFENIIKVGMWVHKFSSRCVAVV</sequence>
<evidence type="ECO:0000313" key="4">
    <source>
        <dbReference type="WBParaSite" id="SCUD_0000311701-mRNA-1"/>
    </source>
</evidence>
<accession>A0A183JK88</accession>
<evidence type="ECO:0000313" key="2">
    <source>
        <dbReference type="EMBL" id="VDO79469.1"/>
    </source>
</evidence>
<name>A0A183JK88_9TREM</name>
<dbReference type="SUPFAM" id="SSF51735">
    <property type="entry name" value="NAD(P)-binding Rossmann-fold domains"/>
    <property type="match status" value="1"/>
</dbReference>
<reference evidence="4" key="1">
    <citation type="submission" date="2016-06" db="UniProtKB">
        <authorList>
            <consortium name="WormBaseParasite"/>
        </authorList>
    </citation>
    <scope>IDENTIFICATION</scope>
</reference>
<dbReference type="PANTHER" id="PTHR43658:SF8">
    <property type="entry name" value="17-BETA-HYDROXYSTEROID DEHYDROGENASE 14-RELATED"/>
    <property type="match status" value="1"/>
</dbReference>
<dbReference type="AlphaFoldDB" id="A0A183JK88"/>
<dbReference type="STRING" id="6186.A0A183JK88"/>
<organism evidence="4">
    <name type="scientific">Schistosoma curassoni</name>
    <dbReference type="NCBI Taxonomy" id="6186"/>
    <lineage>
        <taxon>Eukaryota</taxon>
        <taxon>Metazoa</taxon>
        <taxon>Spiralia</taxon>
        <taxon>Lophotrochozoa</taxon>
        <taxon>Platyhelminthes</taxon>
        <taxon>Trematoda</taxon>
        <taxon>Digenea</taxon>
        <taxon>Strigeidida</taxon>
        <taxon>Schistosomatoidea</taxon>
        <taxon>Schistosomatidae</taxon>
        <taxon>Schistosoma</taxon>
    </lineage>
</organism>
<keyword evidence="3" id="KW-1185">Reference proteome</keyword>
<dbReference type="Gene3D" id="3.40.50.720">
    <property type="entry name" value="NAD(P)-binding Rossmann-like Domain"/>
    <property type="match status" value="1"/>
</dbReference>
<dbReference type="Proteomes" id="UP000279833">
    <property type="component" value="Unassembled WGS sequence"/>
</dbReference>
<gene>
    <name evidence="2" type="ORF">SCUD_LOCUS3117</name>
</gene>
<dbReference type="Pfam" id="PF00106">
    <property type="entry name" value="adh_short"/>
    <property type="match status" value="1"/>
</dbReference>
<reference evidence="2 3" key="2">
    <citation type="submission" date="2018-11" db="EMBL/GenBank/DDBJ databases">
        <authorList>
            <consortium name="Pathogen Informatics"/>
        </authorList>
    </citation>
    <scope>NUCLEOTIDE SEQUENCE [LARGE SCALE GENOMIC DNA]</scope>
    <source>
        <strain evidence="2">Dakar</strain>
        <strain evidence="3">Dakar, Senegal</strain>
    </source>
</reference>
<dbReference type="EMBL" id="UZAK01003374">
    <property type="protein sequence ID" value="VDO79469.1"/>
    <property type="molecule type" value="Genomic_DNA"/>
</dbReference>
<protein>
    <submittedName>
        <fullName evidence="4">NAD(P)-binding Rossmann-fold superfamily protein</fullName>
    </submittedName>
</protein>